<accession>A0AAE9Z905</accession>
<evidence type="ECO:0000313" key="3">
    <source>
        <dbReference type="Proteomes" id="UP000032352"/>
    </source>
</evidence>
<dbReference type="Proteomes" id="UP000032352">
    <property type="component" value="Chromosome"/>
</dbReference>
<proteinExistence type="predicted"/>
<dbReference type="AlphaFoldDB" id="A0AAE9Z905"/>
<dbReference type="NCBIfam" id="TIGR02595">
    <property type="entry name" value="PEP_CTERM"/>
    <property type="match status" value="1"/>
</dbReference>
<reference evidence="2 3" key="1">
    <citation type="journal article" date="2015" name="Genome Announc.">
        <title>Draft Genome Sequences of Marine Isolates of Thalassomonas viridans and Thalassomonas actiniarum.</title>
        <authorList>
            <person name="Olonade I."/>
            <person name="van Zyl L.J."/>
            <person name="Trindade M."/>
        </authorList>
    </citation>
    <scope>NUCLEOTIDE SEQUENCE [LARGE SCALE GENOMIC DNA]</scope>
    <source>
        <strain evidence="2 3">XOM25</strain>
    </source>
</reference>
<dbReference type="EMBL" id="CP059733">
    <property type="protein sequence ID" value="WDE08364.1"/>
    <property type="molecule type" value="Genomic_DNA"/>
</dbReference>
<keyword evidence="3" id="KW-1185">Reference proteome</keyword>
<name>A0AAE9Z905_9GAMM</name>
<feature type="domain" description="Ice-binding protein C-terminal" evidence="1">
    <location>
        <begin position="161"/>
        <end position="180"/>
    </location>
</feature>
<evidence type="ECO:0000313" key="2">
    <source>
        <dbReference type="EMBL" id="WDE08364.1"/>
    </source>
</evidence>
<dbReference type="KEGG" id="tvd:SG34_022890"/>
<organism evidence="2 3">
    <name type="scientific">Thalassomonas viridans</name>
    <dbReference type="NCBI Taxonomy" id="137584"/>
    <lineage>
        <taxon>Bacteria</taxon>
        <taxon>Pseudomonadati</taxon>
        <taxon>Pseudomonadota</taxon>
        <taxon>Gammaproteobacteria</taxon>
        <taxon>Alteromonadales</taxon>
        <taxon>Colwelliaceae</taxon>
        <taxon>Thalassomonas</taxon>
    </lineage>
</organism>
<dbReference type="Pfam" id="PF07589">
    <property type="entry name" value="PEP-CTERM"/>
    <property type="match status" value="1"/>
</dbReference>
<sequence>MDFGINNQYTYSQVSNMLAPGNLYEGWRIATEDEVITLVINAFFADADRFLDRRPEDHPVPVFAVGENINESTGSYEASGLKAAFDAMSFNLQTVDSPYIRYDSIGMYQTNNGAIDGLYIYDYRGVADKNDVALVETNGGIRADFDTPSYSTMLVKGATEVPEPSTLAIFALSILGLGLRCLKKTHHSK</sequence>
<gene>
    <name evidence="2" type="ORF">SG34_022890</name>
</gene>
<dbReference type="InterPro" id="IPR013424">
    <property type="entry name" value="Ice-binding_C"/>
</dbReference>
<reference evidence="2 3" key="2">
    <citation type="journal article" date="2022" name="Mar. Drugs">
        <title>Bioassay-Guided Fractionation Leads to the Detection of Cholic Acid Generated by the Rare Thalassomonas sp.</title>
        <authorList>
            <person name="Pheiffer F."/>
            <person name="Schneider Y.K."/>
            <person name="Hansen E.H."/>
            <person name="Andersen J.H."/>
            <person name="Isaksson J."/>
            <person name="Busche T."/>
            <person name="R C."/>
            <person name="Kalinowski J."/>
            <person name="Zyl L.V."/>
            <person name="Trindade M."/>
        </authorList>
    </citation>
    <scope>NUCLEOTIDE SEQUENCE [LARGE SCALE GENOMIC DNA]</scope>
    <source>
        <strain evidence="2 3">XOM25</strain>
    </source>
</reference>
<protein>
    <submittedName>
        <fullName evidence="2">PEP-CTERM sorting domain-containing protein</fullName>
    </submittedName>
</protein>
<evidence type="ECO:0000259" key="1">
    <source>
        <dbReference type="Pfam" id="PF07589"/>
    </source>
</evidence>